<dbReference type="Proteomes" id="UP000036395">
    <property type="component" value="Unassembled WGS sequence"/>
</dbReference>
<feature type="signal peptide" evidence="1">
    <location>
        <begin position="1"/>
        <end position="28"/>
    </location>
</feature>
<dbReference type="AlphaFoldDB" id="A0A0J6JIY2"/>
<evidence type="ECO:0000256" key="1">
    <source>
        <dbReference type="SAM" id="SignalP"/>
    </source>
</evidence>
<dbReference type="InterPro" id="IPR025419">
    <property type="entry name" value="DUF4142"/>
</dbReference>
<dbReference type="PANTHER" id="PTHR38593">
    <property type="entry name" value="BLR2558 PROTEIN"/>
    <property type="match status" value="1"/>
</dbReference>
<sequence length="176" mass="18923">MKTPSAPKRFVTGCALACAVFMVGAAVAAAPADFVDEASAAGIAEIETSRLAIQKTSATDINSYAVEMIKDHTDANRDLKDLAQRQGLKVASEEEVLGKARKMMLEVPEGESFDAAYVANQMKAHEEAIALFKEQIDKPGSPELKAFAEKYLPKLEMHLDMARKLAASHIKGNTGV</sequence>
<dbReference type="PATRIC" id="fig|47884.3.peg.3414"/>
<dbReference type="EMBL" id="FNRS01000001">
    <property type="protein sequence ID" value="SEB88200.1"/>
    <property type="molecule type" value="Genomic_DNA"/>
</dbReference>
<dbReference type="PANTHER" id="PTHR38593:SF1">
    <property type="entry name" value="BLR2558 PROTEIN"/>
    <property type="match status" value="1"/>
</dbReference>
<accession>A0A0J6JIY2</accession>
<evidence type="ECO:0000259" key="2">
    <source>
        <dbReference type="Pfam" id="PF13628"/>
    </source>
</evidence>
<dbReference type="Gene3D" id="1.20.1260.10">
    <property type="match status" value="1"/>
</dbReference>
<protein>
    <submittedName>
        <fullName evidence="3">Membrane protein</fullName>
    </submittedName>
</protein>
<evidence type="ECO:0000313" key="6">
    <source>
        <dbReference type="Proteomes" id="UP000183155"/>
    </source>
</evidence>
<evidence type="ECO:0000313" key="3">
    <source>
        <dbReference type="EMBL" id="KMM83732.1"/>
    </source>
</evidence>
<name>A0A0J6JIY2_PSETA</name>
<gene>
    <name evidence="4" type="ORF">SAMN04490203_1368</name>
    <name evidence="3" type="ORF">TU78_14730</name>
</gene>
<dbReference type="Proteomes" id="UP000183155">
    <property type="component" value="Unassembled WGS sequence"/>
</dbReference>
<keyword evidence="6" id="KW-1185">Reference proteome</keyword>
<feature type="domain" description="DUF4142" evidence="2">
    <location>
        <begin position="32"/>
        <end position="165"/>
    </location>
</feature>
<reference evidence="4 6" key="2">
    <citation type="submission" date="2016-10" db="EMBL/GenBank/DDBJ databases">
        <authorList>
            <person name="Varghese N."/>
            <person name="Submissions S."/>
        </authorList>
    </citation>
    <scope>NUCLEOTIDE SEQUENCE [LARGE SCALE GENOMIC DNA]</scope>
    <source>
        <strain evidence="4 6">BS3652</strain>
    </source>
</reference>
<organism evidence="3 5">
    <name type="scientific">Pseudomonas taetrolens</name>
    <dbReference type="NCBI Taxonomy" id="47884"/>
    <lineage>
        <taxon>Bacteria</taxon>
        <taxon>Pseudomonadati</taxon>
        <taxon>Pseudomonadota</taxon>
        <taxon>Gammaproteobacteria</taxon>
        <taxon>Pseudomonadales</taxon>
        <taxon>Pseudomonadaceae</taxon>
        <taxon>Pseudomonas</taxon>
    </lineage>
</organism>
<dbReference type="InterPro" id="IPR012347">
    <property type="entry name" value="Ferritin-like"/>
</dbReference>
<dbReference type="EMBL" id="JYLA01000006">
    <property type="protein sequence ID" value="KMM83732.1"/>
    <property type="molecule type" value="Genomic_DNA"/>
</dbReference>
<dbReference type="Pfam" id="PF13628">
    <property type="entry name" value="DUF4142"/>
    <property type="match status" value="1"/>
</dbReference>
<comment type="caution">
    <text evidence="3">The sequence shown here is derived from an EMBL/GenBank/DDBJ whole genome shotgun (WGS) entry which is preliminary data.</text>
</comment>
<dbReference type="OrthoDB" id="7009274at2"/>
<dbReference type="STRING" id="47884.SAMN04490203_1368"/>
<keyword evidence="1" id="KW-0732">Signal</keyword>
<evidence type="ECO:0000313" key="5">
    <source>
        <dbReference type="Proteomes" id="UP000036395"/>
    </source>
</evidence>
<dbReference type="RefSeq" id="WP_048382283.1">
    <property type="nucleotide sequence ID" value="NZ_FNRS01000001.1"/>
</dbReference>
<evidence type="ECO:0000313" key="4">
    <source>
        <dbReference type="EMBL" id="SEB88200.1"/>
    </source>
</evidence>
<feature type="chain" id="PRO_5005275990" evidence="1">
    <location>
        <begin position="29"/>
        <end position="176"/>
    </location>
</feature>
<proteinExistence type="predicted"/>
<reference evidence="3 5" key="1">
    <citation type="submission" date="2015-02" db="EMBL/GenBank/DDBJ databases">
        <title>Pseudomonas helleri sp. nov. and Pseudomonas weihenstephanensis sp. nov., isolated from raw cows milk.</title>
        <authorList>
            <person name="von Neubeck M."/>
            <person name="Huptas C."/>
            <person name="Wenning M."/>
            <person name="Scherer S."/>
        </authorList>
    </citation>
    <scope>NUCLEOTIDE SEQUENCE [LARGE SCALE GENOMIC DNA]</scope>
    <source>
        <strain evidence="3 5">DSM 21104</strain>
    </source>
</reference>